<keyword evidence="1" id="KW-0805">Transcription regulation</keyword>
<dbReference type="PANTHER" id="PTHR30055:SF209">
    <property type="entry name" value="POSSIBLE TRANSCRIPTIONAL REGULATORY PROTEIN (PROBABLY TETR-FAMILY)"/>
    <property type="match status" value="1"/>
</dbReference>
<evidence type="ECO:0000256" key="3">
    <source>
        <dbReference type="ARBA" id="ARBA00023163"/>
    </source>
</evidence>
<dbReference type="Pfam" id="PF00440">
    <property type="entry name" value="TetR_N"/>
    <property type="match status" value="1"/>
</dbReference>
<dbReference type="AlphaFoldDB" id="A0A7W7QFM8"/>
<evidence type="ECO:0000256" key="1">
    <source>
        <dbReference type="ARBA" id="ARBA00023015"/>
    </source>
</evidence>
<dbReference type="PANTHER" id="PTHR30055">
    <property type="entry name" value="HTH-TYPE TRANSCRIPTIONAL REGULATOR RUTR"/>
    <property type="match status" value="1"/>
</dbReference>
<keyword evidence="3" id="KW-0804">Transcription</keyword>
<keyword evidence="7" id="KW-1185">Reference proteome</keyword>
<evidence type="ECO:0000313" key="6">
    <source>
        <dbReference type="EMBL" id="MBB4912700.1"/>
    </source>
</evidence>
<sequence length="201" mass="21592">MGRPKIHDDALRGRLIGQAAALVFEGGVDALNLRRLAADAGTSTSAVYSLFGNKAGLLESLYLEAARRFGARLSEVAATDDPVDDVVRLGIAYRDYALREPHLYAIMFDRRGPEFDDRARAEATATIAPLVDAVRRGQDEGVLRKVGPELVALSCWGVAHGLVSLELAGSMPPGLDVASGYEVALRAMVDGWRQSIVHSPH</sequence>
<evidence type="ECO:0000256" key="2">
    <source>
        <dbReference type="ARBA" id="ARBA00023125"/>
    </source>
</evidence>
<dbReference type="Proteomes" id="UP000520767">
    <property type="component" value="Unassembled WGS sequence"/>
</dbReference>
<dbReference type="InterPro" id="IPR009057">
    <property type="entry name" value="Homeodomain-like_sf"/>
</dbReference>
<dbReference type="RefSeq" id="WP_184816677.1">
    <property type="nucleotide sequence ID" value="NZ_JACHJQ010000015.1"/>
</dbReference>
<dbReference type="InterPro" id="IPR001647">
    <property type="entry name" value="HTH_TetR"/>
</dbReference>
<gene>
    <name evidence="6" type="ORF">FHR82_008972</name>
</gene>
<dbReference type="InterPro" id="IPR036271">
    <property type="entry name" value="Tet_transcr_reg_TetR-rel_C_sf"/>
</dbReference>
<dbReference type="InterPro" id="IPR025996">
    <property type="entry name" value="MT1864/Rv1816-like_C"/>
</dbReference>
<reference evidence="6 7" key="1">
    <citation type="submission" date="2020-08" db="EMBL/GenBank/DDBJ databases">
        <title>Genomic Encyclopedia of Type Strains, Phase III (KMG-III): the genomes of soil and plant-associated and newly described type strains.</title>
        <authorList>
            <person name="Whitman W."/>
        </authorList>
    </citation>
    <scope>NUCLEOTIDE SEQUENCE [LARGE SCALE GENOMIC DNA]</scope>
    <source>
        <strain evidence="6 7">CECT 8960</strain>
    </source>
</reference>
<evidence type="ECO:0000313" key="7">
    <source>
        <dbReference type="Proteomes" id="UP000520767"/>
    </source>
</evidence>
<dbReference type="SUPFAM" id="SSF48498">
    <property type="entry name" value="Tetracyclin repressor-like, C-terminal domain"/>
    <property type="match status" value="1"/>
</dbReference>
<organism evidence="6 7">
    <name type="scientific">Actinophytocola algeriensis</name>
    <dbReference type="NCBI Taxonomy" id="1768010"/>
    <lineage>
        <taxon>Bacteria</taxon>
        <taxon>Bacillati</taxon>
        <taxon>Actinomycetota</taxon>
        <taxon>Actinomycetes</taxon>
        <taxon>Pseudonocardiales</taxon>
        <taxon>Pseudonocardiaceae</taxon>
    </lineage>
</organism>
<keyword evidence="2 4" id="KW-0238">DNA-binding</keyword>
<comment type="caution">
    <text evidence="6">The sequence shown here is derived from an EMBL/GenBank/DDBJ whole genome shotgun (WGS) entry which is preliminary data.</text>
</comment>
<feature type="domain" description="HTH tetR-type" evidence="5">
    <location>
        <begin position="9"/>
        <end position="69"/>
    </location>
</feature>
<protein>
    <submittedName>
        <fullName evidence="6">AcrR family transcriptional regulator</fullName>
    </submittedName>
</protein>
<accession>A0A7W7QFM8</accession>
<dbReference type="GO" id="GO:0003700">
    <property type="term" value="F:DNA-binding transcription factor activity"/>
    <property type="evidence" value="ECO:0007669"/>
    <property type="project" value="TreeGrafter"/>
</dbReference>
<dbReference type="GO" id="GO:0000976">
    <property type="term" value="F:transcription cis-regulatory region binding"/>
    <property type="evidence" value="ECO:0007669"/>
    <property type="project" value="TreeGrafter"/>
</dbReference>
<dbReference type="EMBL" id="JACHJQ010000015">
    <property type="protein sequence ID" value="MBB4912700.1"/>
    <property type="molecule type" value="Genomic_DNA"/>
</dbReference>
<dbReference type="PROSITE" id="PS50977">
    <property type="entry name" value="HTH_TETR_2"/>
    <property type="match status" value="1"/>
</dbReference>
<dbReference type="Gene3D" id="1.10.357.10">
    <property type="entry name" value="Tetracycline Repressor, domain 2"/>
    <property type="match status" value="1"/>
</dbReference>
<feature type="DNA-binding region" description="H-T-H motif" evidence="4">
    <location>
        <begin position="32"/>
        <end position="51"/>
    </location>
</feature>
<dbReference type="InterPro" id="IPR050109">
    <property type="entry name" value="HTH-type_TetR-like_transc_reg"/>
</dbReference>
<name>A0A7W7QFM8_9PSEU</name>
<dbReference type="Pfam" id="PF13305">
    <property type="entry name" value="TetR_C_33"/>
    <property type="match status" value="1"/>
</dbReference>
<dbReference type="SUPFAM" id="SSF46689">
    <property type="entry name" value="Homeodomain-like"/>
    <property type="match status" value="1"/>
</dbReference>
<proteinExistence type="predicted"/>
<evidence type="ECO:0000256" key="4">
    <source>
        <dbReference type="PROSITE-ProRule" id="PRU00335"/>
    </source>
</evidence>
<evidence type="ECO:0000259" key="5">
    <source>
        <dbReference type="PROSITE" id="PS50977"/>
    </source>
</evidence>